<keyword evidence="6 7" id="KW-0472">Membrane</keyword>
<dbReference type="PANTHER" id="PTHR43163:SF6">
    <property type="entry name" value="DIPEPTIDE TRANSPORT SYSTEM PERMEASE PROTEIN DPPB-RELATED"/>
    <property type="match status" value="1"/>
</dbReference>
<evidence type="ECO:0000256" key="2">
    <source>
        <dbReference type="ARBA" id="ARBA00022448"/>
    </source>
</evidence>
<dbReference type="Pfam" id="PF00528">
    <property type="entry name" value="BPD_transp_1"/>
    <property type="match status" value="1"/>
</dbReference>
<evidence type="ECO:0000313" key="9">
    <source>
        <dbReference type="EMBL" id="MCU6799211.1"/>
    </source>
</evidence>
<dbReference type="PANTHER" id="PTHR43163">
    <property type="entry name" value="DIPEPTIDE TRANSPORT SYSTEM PERMEASE PROTEIN DPPB-RELATED"/>
    <property type="match status" value="1"/>
</dbReference>
<dbReference type="Pfam" id="PF19300">
    <property type="entry name" value="BPD_transp_1_N"/>
    <property type="match status" value="1"/>
</dbReference>
<sequence>MYKYIIKRLLLLIPVLIGVSLVVFVMLEITPEDPARQLAGSDASEEAVEQLREEMGLNDPAPTRFIRYIWNACHGDLGKSYTTKAPVVHEIMSRFPTTFTLACLSTLIAGVTGILLGIISAIHQYSFLDRFATVFALLGVSMPVFWLGMMLIVFFSVKLAILPSSGFSTPLHWIMPAVAVGYRASAIITRQTRSSMLEVIRQDYIRTARAKGQTEKVVIYKHALKNALIPVITVLGLQFGAGLGGAVVTETVFSISGLGKLMVDSINARNYPMVQGGVLVIACVFTLVNLAVDVLYAYLDPRIKSQYGGRVRAKKLLKNESDTREGTRNE</sequence>
<evidence type="ECO:0000256" key="7">
    <source>
        <dbReference type="RuleBase" id="RU363032"/>
    </source>
</evidence>
<protein>
    <submittedName>
        <fullName evidence="9">ABC transporter permease</fullName>
    </submittedName>
</protein>
<organism evidence="9 10">
    <name type="scientific">Alitiscatomonas aceti</name>
    <dbReference type="NCBI Taxonomy" id="2981724"/>
    <lineage>
        <taxon>Bacteria</taxon>
        <taxon>Bacillati</taxon>
        <taxon>Bacillota</taxon>
        <taxon>Clostridia</taxon>
        <taxon>Lachnospirales</taxon>
        <taxon>Lachnospiraceae</taxon>
        <taxon>Alitiscatomonas</taxon>
    </lineage>
</organism>
<keyword evidence="2 7" id="KW-0813">Transport</keyword>
<evidence type="ECO:0000256" key="6">
    <source>
        <dbReference type="ARBA" id="ARBA00023136"/>
    </source>
</evidence>
<dbReference type="InterPro" id="IPR045621">
    <property type="entry name" value="BPD_transp_1_N"/>
</dbReference>
<comment type="caution">
    <text evidence="9">The sequence shown here is derived from an EMBL/GenBank/DDBJ whole genome shotgun (WGS) entry which is preliminary data.</text>
</comment>
<feature type="transmembrane region" description="Helical" evidence="7">
    <location>
        <begin position="227"/>
        <end position="253"/>
    </location>
</feature>
<proteinExistence type="inferred from homology"/>
<dbReference type="Proteomes" id="UP001652395">
    <property type="component" value="Unassembled WGS sequence"/>
</dbReference>
<dbReference type="Gene3D" id="1.10.3720.10">
    <property type="entry name" value="MetI-like"/>
    <property type="match status" value="1"/>
</dbReference>
<evidence type="ECO:0000256" key="4">
    <source>
        <dbReference type="ARBA" id="ARBA00022692"/>
    </source>
</evidence>
<comment type="subcellular location">
    <subcellularLocation>
        <location evidence="1 7">Cell membrane</location>
        <topology evidence="1 7">Multi-pass membrane protein</topology>
    </subcellularLocation>
</comment>
<dbReference type="CDD" id="cd06261">
    <property type="entry name" value="TM_PBP2"/>
    <property type="match status" value="1"/>
</dbReference>
<keyword evidence="5 7" id="KW-1133">Transmembrane helix</keyword>
<dbReference type="SUPFAM" id="SSF161098">
    <property type="entry name" value="MetI-like"/>
    <property type="match status" value="1"/>
</dbReference>
<keyword evidence="4 7" id="KW-0812">Transmembrane</keyword>
<comment type="similarity">
    <text evidence="7">Belongs to the binding-protein-dependent transport system permease family.</text>
</comment>
<feature type="transmembrane region" description="Helical" evidence="7">
    <location>
        <begin position="134"/>
        <end position="157"/>
    </location>
</feature>
<evidence type="ECO:0000256" key="5">
    <source>
        <dbReference type="ARBA" id="ARBA00022989"/>
    </source>
</evidence>
<feature type="transmembrane region" description="Helical" evidence="7">
    <location>
        <begin position="9"/>
        <end position="27"/>
    </location>
</feature>
<reference evidence="9 10" key="1">
    <citation type="journal article" date="2021" name="ISME Commun">
        <title>Automated analysis of genomic sequences facilitates high-throughput and comprehensive description of bacteria.</title>
        <authorList>
            <person name="Hitch T.C.A."/>
        </authorList>
    </citation>
    <scope>NUCLEOTIDE SEQUENCE [LARGE SCALE GENOMIC DNA]</scope>
    <source>
        <strain evidence="10">f_CCE</strain>
    </source>
</reference>
<gene>
    <name evidence="9" type="ORF">OCV69_04545</name>
</gene>
<dbReference type="EMBL" id="JAOQJF010000006">
    <property type="protein sequence ID" value="MCU6799211.1"/>
    <property type="molecule type" value="Genomic_DNA"/>
</dbReference>
<dbReference type="RefSeq" id="WP_158357911.1">
    <property type="nucleotide sequence ID" value="NZ_JAOQJF010000006.1"/>
</dbReference>
<evidence type="ECO:0000256" key="1">
    <source>
        <dbReference type="ARBA" id="ARBA00004651"/>
    </source>
</evidence>
<evidence type="ECO:0000313" key="10">
    <source>
        <dbReference type="Proteomes" id="UP001652395"/>
    </source>
</evidence>
<accession>A0ABT2UYR6</accession>
<keyword evidence="10" id="KW-1185">Reference proteome</keyword>
<name>A0ABT2UYR6_9FIRM</name>
<keyword evidence="3" id="KW-1003">Cell membrane</keyword>
<dbReference type="PROSITE" id="PS50928">
    <property type="entry name" value="ABC_TM1"/>
    <property type="match status" value="1"/>
</dbReference>
<dbReference type="InterPro" id="IPR035906">
    <property type="entry name" value="MetI-like_sf"/>
</dbReference>
<evidence type="ECO:0000259" key="8">
    <source>
        <dbReference type="PROSITE" id="PS50928"/>
    </source>
</evidence>
<evidence type="ECO:0000256" key="3">
    <source>
        <dbReference type="ARBA" id="ARBA00022475"/>
    </source>
</evidence>
<feature type="transmembrane region" description="Helical" evidence="7">
    <location>
        <begin position="99"/>
        <end position="122"/>
    </location>
</feature>
<dbReference type="InterPro" id="IPR000515">
    <property type="entry name" value="MetI-like"/>
</dbReference>
<feature type="domain" description="ABC transmembrane type-1" evidence="8">
    <location>
        <begin position="95"/>
        <end position="296"/>
    </location>
</feature>
<feature type="transmembrane region" description="Helical" evidence="7">
    <location>
        <begin position="169"/>
        <end position="188"/>
    </location>
</feature>
<feature type="transmembrane region" description="Helical" evidence="7">
    <location>
        <begin position="273"/>
        <end position="299"/>
    </location>
</feature>